<dbReference type="EMBL" id="MBPK01000011">
    <property type="protein sequence ID" value="PKT81962.1"/>
    <property type="molecule type" value="Genomic_DNA"/>
</dbReference>
<organism evidence="15 16">
    <name type="scientific">Helicobacter winghamensis</name>
    <dbReference type="NCBI Taxonomy" id="157268"/>
    <lineage>
        <taxon>Bacteria</taxon>
        <taxon>Pseudomonadati</taxon>
        <taxon>Campylobacterota</taxon>
        <taxon>Epsilonproteobacteria</taxon>
        <taxon>Campylobacterales</taxon>
        <taxon>Helicobacteraceae</taxon>
        <taxon>Helicobacter</taxon>
    </lineage>
</organism>
<evidence type="ECO:0000256" key="1">
    <source>
        <dbReference type="ARBA" id="ARBA00009922"/>
    </source>
</evidence>
<evidence type="ECO:0000259" key="13">
    <source>
        <dbReference type="PROSITE" id="PS51198"/>
    </source>
</evidence>
<comment type="catalytic activity">
    <reaction evidence="11">
        <text>ATP + H2O = ADP + phosphate + H(+)</text>
        <dbReference type="Rhea" id="RHEA:13065"/>
        <dbReference type="ChEBI" id="CHEBI:15377"/>
        <dbReference type="ChEBI" id="CHEBI:15378"/>
        <dbReference type="ChEBI" id="CHEBI:30616"/>
        <dbReference type="ChEBI" id="CHEBI:43474"/>
        <dbReference type="ChEBI" id="CHEBI:456216"/>
        <dbReference type="EC" id="5.6.2.4"/>
    </reaction>
</comment>
<feature type="binding site" evidence="12">
    <location>
        <begin position="25"/>
        <end position="32"/>
    </location>
    <ligand>
        <name>ATP</name>
        <dbReference type="ChEBI" id="CHEBI:30616"/>
    </ligand>
</feature>
<dbReference type="PANTHER" id="PTHR11070:SF2">
    <property type="entry name" value="ATP-DEPENDENT DNA HELICASE SRS2"/>
    <property type="match status" value="1"/>
</dbReference>
<evidence type="ECO:0000256" key="8">
    <source>
        <dbReference type="ARBA" id="ARBA00034617"/>
    </source>
</evidence>
<evidence type="ECO:0000256" key="10">
    <source>
        <dbReference type="ARBA" id="ARBA00034923"/>
    </source>
</evidence>
<dbReference type="GO" id="GO:0005524">
    <property type="term" value="F:ATP binding"/>
    <property type="evidence" value="ECO:0007669"/>
    <property type="project" value="UniProtKB-UniRule"/>
</dbReference>
<dbReference type="Proteomes" id="UP000233350">
    <property type="component" value="Unassembled WGS sequence"/>
</dbReference>
<dbReference type="GeneID" id="97290049"/>
<dbReference type="Gene3D" id="1.10.486.10">
    <property type="entry name" value="PCRA, domain 4"/>
    <property type="match status" value="2"/>
</dbReference>
<evidence type="ECO:0000313" key="15">
    <source>
        <dbReference type="EMBL" id="PKT81962.1"/>
    </source>
</evidence>
<evidence type="ECO:0000259" key="14">
    <source>
        <dbReference type="PROSITE" id="PS51217"/>
    </source>
</evidence>
<evidence type="ECO:0000256" key="6">
    <source>
        <dbReference type="ARBA" id="ARBA00023125"/>
    </source>
</evidence>
<gene>
    <name evidence="15" type="ORF">BCM31_01920</name>
</gene>
<dbReference type="Gene3D" id="3.40.50.300">
    <property type="entry name" value="P-loop containing nucleotide triphosphate hydrolases"/>
    <property type="match status" value="3"/>
</dbReference>
<keyword evidence="3 12" id="KW-0378">Hydrolase</keyword>
<dbReference type="GO" id="GO:0043138">
    <property type="term" value="F:3'-5' DNA helicase activity"/>
    <property type="evidence" value="ECO:0007669"/>
    <property type="project" value="UniProtKB-EC"/>
</dbReference>
<dbReference type="Gene3D" id="1.10.10.160">
    <property type="match status" value="1"/>
</dbReference>
<evidence type="ECO:0000313" key="16">
    <source>
        <dbReference type="Proteomes" id="UP000233350"/>
    </source>
</evidence>
<dbReference type="PROSITE" id="PS51198">
    <property type="entry name" value="UVRD_HELICASE_ATP_BIND"/>
    <property type="match status" value="1"/>
</dbReference>
<protein>
    <recommendedName>
        <fullName evidence="9">DNA 3'-5' helicase</fullName>
        <ecNumber evidence="9">5.6.2.4</ecNumber>
    </recommendedName>
    <alternativeName>
        <fullName evidence="10">DNA 3'-5' helicase II</fullName>
    </alternativeName>
</protein>
<evidence type="ECO:0000256" key="7">
    <source>
        <dbReference type="ARBA" id="ARBA00023235"/>
    </source>
</evidence>
<reference evidence="15 16" key="1">
    <citation type="submission" date="2016-07" db="EMBL/GenBank/DDBJ databases">
        <title>Detection of Helicobacter winghamensis from caecal content of red fox (Vulpes vulpes).</title>
        <authorList>
            <person name="Zanoni R.G."/>
            <person name="Florio D."/>
            <person name="Caffara M."/>
            <person name="Renzi M."/>
            <person name="Parisi A."/>
            <person name="Pasquali F."/>
            <person name="Manfreda G."/>
        </authorList>
    </citation>
    <scope>NUCLEOTIDE SEQUENCE [LARGE SCALE GENOMIC DNA]</scope>
    <source>
        <strain evidence="15 16">295_13</strain>
    </source>
</reference>
<feature type="domain" description="UvrD-like helicase ATP-binding" evidence="13">
    <location>
        <begin position="4"/>
        <end position="278"/>
    </location>
</feature>
<dbReference type="OrthoDB" id="9810135at2"/>
<dbReference type="GO" id="GO:0003677">
    <property type="term" value="F:DNA binding"/>
    <property type="evidence" value="ECO:0007669"/>
    <property type="project" value="UniProtKB-KW"/>
</dbReference>
<dbReference type="AlphaFoldDB" id="A0A2N3PKM2"/>
<dbReference type="InterPro" id="IPR014017">
    <property type="entry name" value="DNA_helicase_UvrD-like_C"/>
</dbReference>
<dbReference type="InterPro" id="IPR013986">
    <property type="entry name" value="DExx_box_DNA_helicase_dom_sf"/>
</dbReference>
<evidence type="ECO:0000256" key="9">
    <source>
        <dbReference type="ARBA" id="ARBA00034808"/>
    </source>
</evidence>
<dbReference type="PANTHER" id="PTHR11070">
    <property type="entry name" value="UVRD / RECB / PCRA DNA HELICASE FAMILY MEMBER"/>
    <property type="match status" value="1"/>
</dbReference>
<keyword evidence="5 12" id="KW-0067">ATP-binding</keyword>
<dbReference type="SUPFAM" id="SSF52540">
    <property type="entry name" value="P-loop containing nucleoside triphosphate hydrolases"/>
    <property type="match status" value="1"/>
</dbReference>
<dbReference type="CDD" id="cd17932">
    <property type="entry name" value="DEXQc_UvrD"/>
    <property type="match status" value="1"/>
</dbReference>
<evidence type="ECO:0000256" key="5">
    <source>
        <dbReference type="ARBA" id="ARBA00022840"/>
    </source>
</evidence>
<name>A0A2N3PKM2_9HELI</name>
<keyword evidence="7" id="KW-0413">Isomerase</keyword>
<evidence type="ECO:0000256" key="12">
    <source>
        <dbReference type="PROSITE-ProRule" id="PRU00560"/>
    </source>
</evidence>
<dbReference type="Pfam" id="PF13361">
    <property type="entry name" value="UvrD_C"/>
    <property type="match status" value="1"/>
</dbReference>
<comment type="caution">
    <text evidence="15">The sequence shown here is derived from an EMBL/GenBank/DDBJ whole genome shotgun (WGS) entry which is preliminary data.</text>
</comment>
<dbReference type="PROSITE" id="PS51217">
    <property type="entry name" value="UVRD_HELICASE_CTER"/>
    <property type="match status" value="1"/>
</dbReference>
<evidence type="ECO:0000256" key="3">
    <source>
        <dbReference type="ARBA" id="ARBA00022801"/>
    </source>
</evidence>
<dbReference type="STRING" id="556267.HWAG_00806"/>
<comment type="similarity">
    <text evidence="1">Belongs to the helicase family. UvrD subfamily.</text>
</comment>
<proteinExistence type="inferred from homology"/>
<keyword evidence="16" id="KW-1185">Reference proteome</keyword>
<comment type="catalytic activity">
    <reaction evidence="8">
        <text>Couples ATP hydrolysis with the unwinding of duplex DNA by translocating in the 3'-5' direction.</text>
        <dbReference type="EC" id="5.6.2.4"/>
    </reaction>
</comment>
<keyword evidence="4 12" id="KW-0347">Helicase</keyword>
<evidence type="ECO:0000256" key="11">
    <source>
        <dbReference type="ARBA" id="ARBA00048988"/>
    </source>
</evidence>
<dbReference type="InterPro" id="IPR000212">
    <property type="entry name" value="DNA_helicase_UvrD/REP"/>
</dbReference>
<accession>A0A2N3PKM2</accession>
<keyword evidence="6" id="KW-0238">DNA-binding</keyword>
<feature type="domain" description="UvrD-like helicase C-terminal" evidence="14">
    <location>
        <begin position="279"/>
        <end position="601"/>
    </location>
</feature>
<evidence type="ECO:0000256" key="2">
    <source>
        <dbReference type="ARBA" id="ARBA00022741"/>
    </source>
</evidence>
<dbReference type="InterPro" id="IPR014016">
    <property type="entry name" value="UvrD-like_ATP-bd"/>
</dbReference>
<dbReference type="GO" id="GO:0000725">
    <property type="term" value="P:recombinational repair"/>
    <property type="evidence" value="ECO:0007669"/>
    <property type="project" value="TreeGrafter"/>
</dbReference>
<dbReference type="GO" id="GO:0033202">
    <property type="term" value="C:DNA helicase complex"/>
    <property type="evidence" value="ECO:0007669"/>
    <property type="project" value="TreeGrafter"/>
</dbReference>
<dbReference type="GO" id="GO:0005829">
    <property type="term" value="C:cytosol"/>
    <property type="evidence" value="ECO:0007669"/>
    <property type="project" value="TreeGrafter"/>
</dbReference>
<sequence length="679" mass="77371">MPLSNLNPQQKEACQAPSGHNLVIASAGTGKTSTIVGRISFLLQNGILPNEILLLTFTNKAASEMLSRLSTKFDAKIVKTIEAGTFHAVAYRFLKAKDSIVLKQPRELKVLFKSLYDKRIFLNASETTPYSANYLYDLFSLYFNATITENFTDWLERKNPQQLEYVEIYLDVWEEFKTLKQEYRYVDYNDLLLNYKTSLLQNTQSPLFKEVLVDEYQDTNPLQDSILQALNPPSLFCVGDYDQSIYAFNGADISIIGSFKERYTNGKIFSLTKNYRSTEPILNLANRVIEKNPRIYPKKLEVVKDKNFGNPALLVYDELFLQYAGIANKIKLSNRPYSEIAVIFRNNSSADGIEASLRELGIPSKRKGGVSFFDSKEVVYMLNLCTLLFNPKDMMAFIHTLSHAKGIGNAVAKDIYEALILLGNGDLRQGILHPDKTIKEPYKKGIQNTQLGLFDDFLEFNNTARFHTLPLENDFKSNAILSHPKITKDGAEFLNALYCFFKFFNAYDKPYNLIAKTQALPIFQIVAQKLAKERAITKEGVILEEKRLEALEKINRKISLLRDLATHYEDIGRFLNAMILGSSEMSEGEGVHLLSIHASKGLEFGEVYIVDLMEGRFPNKKLMQQGGSLEEERRLFYVAVTRAKENLYLSYAKKDILKNIHYEGSIFLYEAGLLNKRLT</sequence>
<dbReference type="Pfam" id="PF00580">
    <property type="entry name" value="UvrD-helicase"/>
    <property type="match status" value="1"/>
</dbReference>
<dbReference type="RefSeq" id="WP_006802501.1">
    <property type="nucleotide sequence ID" value="NZ_CABKOI010000020.1"/>
</dbReference>
<dbReference type="EC" id="5.6.2.4" evidence="9"/>
<evidence type="ECO:0000256" key="4">
    <source>
        <dbReference type="ARBA" id="ARBA00022806"/>
    </source>
</evidence>
<dbReference type="InterPro" id="IPR027417">
    <property type="entry name" value="P-loop_NTPase"/>
</dbReference>
<keyword evidence="2 12" id="KW-0547">Nucleotide-binding</keyword>
<dbReference type="GO" id="GO:0016887">
    <property type="term" value="F:ATP hydrolysis activity"/>
    <property type="evidence" value="ECO:0007669"/>
    <property type="project" value="RHEA"/>
</dbReference>